<accession>A0A4V1IQP6</accession>
<keyword evidence="5" id="KW-1185">Reference proteome</keyword>
<evidence type="ECO:0000313" key="5">
    <source>
        <dbReference type="Proteomes" id="UP000269721"/>
    </source>
</evidence>
<feature type="signal peptide" evidence="3">
    <location>
        <begin position="1"/>
        <end position="17"/>
    </location>
</feature>
<feature type="region of interest" description="Disordered" evidence="2">
    <location>
        <begin position="46"/>
        <end position="168"/>
    </location>
</feature>
<dbReference type="OrthoDB" id="99432at2759"/>
<dbReference type="AlphaFoldDB" id="A0A4V1IQP6"/>
<evidence type="ECO:0000256" key="3">
    <source>
        <dbReference type="SAM" id="SignalP"/>
    </source>
</evidence>
<evidence type="ECO:0000313" key="4">
    <source>
        <dbReference type="EMBL" id="RKO87287.1"/>
    </source>
</evidence>
<evidence type="ECO:0000256" key="1">
    <source>
        <dbReference type="SAM" id="Coils"/>
    </source>
</evidence>
<evidence type="ECO:0000256" key="2">
    <source>
        <dbReference type="SAM" id="MobiDB-lite"/>
    </source>
</evidence>
<reference evidence="5" key="1">
    <citation type="journal article" date="2018" name="Nat. Microbiol.">
        <title>Leveraging single-cell genomics to expand the fungal tree of life.</title>
        <authorList>
            <person name="Ahrendt S.R."/>
            <person name="Quandt C.A."/>
            <person name="Ciobanu D."/>
            <person name="Clum A."/>
            <person name="Salamov A."/>
            <person name="Andreopoulos B."/>
            <person name="Cheng J.F."/>
            <person name="Woyke T."/>
            <person name="Pelin A."/>
            <person name="Henrissat B."/>
            <person name="Reynolds N.K."/>
            <person name="Benny G.L."/>
            <person name="Smith M.E."/>
            <person name="James T.Y."/>
            <person name="Grigoriev I.V."/>
        </authorList>
    </citation>
    <scope>NUCLEOTIDE SEQUENCE [LARGE SCALE GENOMIC DNA]</scope>
</reference>
<dbReference type="Proteomes" id="UP000269721">
    <property type="component" value="Unassembled WGS sequence"/>
</dbReference>
<feature type="coiled-coil region" evidence="1">
    <location>
        <begin position="225"/>
        <end position="252"/>
    </location>
</feature>
<feature type="compositionally biased region" description="Acidic residues" evidence="2">
    <location>
        <begin position="65"/>
        <end position="75"/>
    </location>
</feature>
<protein>
    <submittedName>
        <fullName evidence="4">Uncharacterized protein</fullName>
    </submittedName>
</protein>
<keyword evidence="1" id="KW-0175">Coiled coil</keyword>
<gene>
    <name evidence="4" type="ORF">BDK51DRAFT_38412</name>
</gene>
<feature type="compositionally biased region" description="Low complexity" evidence="2">
    <location>
        <begin position="95"/>
        <end position="128"/>
    </location>
</feature>
<organism evidence="4 5">
    <name type="scientific">Blyttiomyces helicus</name>
    <dbReference type="NCBI Taxonomy" id="388810"/>
    <lineage>
        <taxon>Eukaryota</taxon>
        <taxon>Fungi</taxon>
        <taxon>Fungi incertae sedis</taxon>
        <taxon>Chytridiomycota</taxon>
        <taxon>Chytridiomycota incertae sedis</taxon>
        <taxon>Chytridiomycetes</taxon>
        <taxon>Chytridiomycetes incertae sedis</taxon>
        <taxon>Blyttiomyces</taxon>
    </lineage>
</organism>
<sequence>MPFAVFSTAGLLHLVDTHLPLGAVGWEAVADKAKRIYRETESHSGAINLDDDIDDNSGYATVHEAEDDQEGEEDAVDHGSHKGSHPPEQDQDRNAPSSSKSSSSSKSATSSAKKSASKGPSSSKSSASELHASPRTGEFPEELALASPDLRRISSVDLSSKTAKRRRISQAVIMRAKESLEGLQDGLQTSSRQSAQLEREHMAAEECRWRWEREERREDERRWEERDWEERRERFEAEERRAAREAERREEDRCCEEAAEERREEQNLDLGRLLFAVGERKVPAGLRGQDSFLRTDGRKSVFAQRAEHALRTNSDGAPERLARREPIPCFHRPFVPPFSLWL</sequence>
<dbReference type="EMBL" id="KZ997539">
    <property type="protein sequence ID" value="RKO87287.1"/>
    <property type="molecule type" value="Genomic_DNA"/>
</dbReference>
<feature type="compositionally biased region" description="Basic and acidic residues" evidence="2">
    <location>
        <begin position="76"/>
        <end position="93"/>
    </location>
</feature>
<keyword evidence="3" id="KW-0732">Signal</keyword>
<name>A0A4V1IQP6_9FUNG</name>
<feature type="chain" id="PRO_5020348768" evidence="3">
    <location>
        <begin position="18"/>
        <end position="342"/>
    </location>
</feature>
<proteinExistence type="predicted"/>